<organism evidence="2 3">
    <name type="scientific">Ceriporiopsis subvermispora (strain B)</name>
    <name type="common">White-rot fungus</name>
    <name type="synonym">Gelatoporia subvermispora</name>
    <dbReference type="NCBI Taxonomy" id="914234"/>
    <lineage>
        <taxon>Eukaryota</taxon>
        <taxon>Fungi</taxon>
        <taxon>Dikarya</taxon>
        <taxon>Basidiomycota</taxon>
        <taxon>Agaricomycotina</taxon>
        <taxon>Agaricomycetes</taxon>
        <taxon>Polyporales</taxon>
        <taxon>Gelatoporiaceae</taxon>
        <taxon>Gelatoporia</taxon>
    </lineage>
</organism>
<dbReference type="GO" id="GO:0016787">
    <property type="term" value="F:hydrolase activity"/>
    <property type="evidence" value="ECO:0007669"/>
    <property type="project" value="UniProtKB-KW"/>
</dbReference>
<name>M2R2B5_CERS8</name>
<dbReference type="STRING" id="914234.M2R2B5"/>
<keyword evidence="3" id="KW-1185">Reference proteome</keyword>
<evidence type="ECO:0000313" key="2">
    <source>
        <dbReference type="EMBL" id="EMD38675.1"/>
    </source>
</evidence>
<keyword evidence="1" id="KW-0378">Hydrolase</keyword>
<dbReference type="HOGENOM" id="CLU_037534_1_0_1"/>
<evidence type="ECO:0000313" key="3">
    <source>
        <dbReference type="Proteomes" id="UP000016930"/>
    </source>
</evidence>
<sequence length="418" mass="46877">MSSSLPTEVATLISRMRQLLPPLLSTQRASWEQGVAAQALLECHQLFTRSDLSSSASPFDLFQYTYAFAHDTLVRQAEDGRIGTRLNGDGTSDAGAADPACIGESIYYVLQQSRSGREVPAADELEEGVDKMLEYVMEKCSRAPVNDSNEDIGSNWLLSHRIDTVQIWSDTVYMLPPFLVSASLYLLSLEHVHTQYQSRRLLTMGLQQVMLAAKVLQAETGEWSHIYDLSTSQFKRKAFWGVGNGWVCGGILRILRPIAYEARDPLSPLVVLIRSDQELIGQMLQCHDILMDTITACLRHMRTDYLFHDILDDPVSFVETNLSQELAYALYRVLDFHLNETPLPGVAFPRLSQETLEEWEKTAEHLRDAAIAKTDSMGFVRDVCGSPSFDKLGTAAEGQAWGILMEVARAEYLLHKPR</sequence>
<dbReference type="PANTHER" id="PTHR41814:SF1">
    <property type="entry name" value="CELLULASE"/>
    <property type="match status" value="1"/>
</dbReference>
<dbReference type="InterPro" id="IPR010905">
    <property type="entry name" value="Glyco_hydro_88"/>
</dbReference>
<dbReference type="InterPro" id="IPR008928">
    <property type="entry name" value="6-hairpin_glycosidase_sf"/>
</dbReference>
<evidence type="ECO:0000256" key="1">
    <source>
        <dbReference type="ARBA" id="ARBA00022801"/>
    </source>
</evidence>
<accession>M2R2B5</accession>
<dbReference type="Gene3D" id="1.50.10.10">
    <property type="match status" value="1"/>
</dbReference>
<dbReference type="GO" id="GO:0005975">
    <property type="term" value="P:carbohydrate metabolic process"/>
    <property type="evidence" value="ECO:0007669"/>
    <property type="project" value="InterPro"/>
</dbReference>
<dbReference type="OrthoDB" id="2305845at2759"/>
<dbReference type="Proteomes" id="UP000016930">
    <property type="component" value="Unassembled WGS sequence"/>
</dbReference>
<dbReference type="PANTHER" id="PTHR41814">
    <property type="entry name" value="EXPRESSED PROTEIN"/>
    <property type="match status" value="1"/>
</dbReference>
<gene>
    <name evidence="2" type="ORF">CERSUDRAFT_73126</name>
</gene>
<dbReference type="SUPFAM" id="SSF48208">
    <property type="entry name" value="Six-hairpin glycosidases"/>
    <property type="match status" value="1"/>
</dbReference>
<protein>
    <submittedName>
        <fullName evidence="2">Uncharacterized protein</fullName>
    </submittedName>
</protein>
<dbReference type="InterPro" id="IPR012341">
    <property type="entry name" value="6hp_glycosidase-like_sf"/>
</dbReference>
<proteinExistence type="predicted"/>
<dbReference type="EMBL" id="KB445795">
    <property type="protein sequence ID" value="EMD38675.1"/>
    <property type="molecule type" value="Genomic_DNA"/>
</dbReference>
<reference evidence="2 3" key="1">
    <citation type="journal article" date="2012" name="Proc. Natl. Acad. Sci. U.S.A.">
        <title>Comparative genomics of Ceriporiopsis subvermispora and Phanerochaete chrysosporium provide insight into selective ligninolysis.</title>
        <authorList>
            <person name="Fernandez-Fueyo E."/>
            <person name="Ruiz-Duenas F.J."/>
            <person name="Ferreira P."/>
            <person name="Floudas D."/>
            <person name="Hibbett D.S."/>
            <person name="Canessa P."/>
            <person name="Larrondo L.F."/>
            <person name="James T.Y."/>
            <person name="Seelenfreund D."/>
            <person name="Lobos S."/>
            <person name="Polanco R."/>
            <person name="Tello M."/>
            <person name="Honda Y."/>
            <person name="Watanabe T."/>
            <person name="Watanabe T."/>
            <person name="Ryu J.S."/>
            <person name="Kubicek C.P."/>
            <person name="Schmoll M."/>
            <person name="Gaskell J."/>
            <person name="Hammel K.E."/>
            <person name="St John F.J."/>
            <person name="Vanden Wymelenberg A."/>
            <person name="Sabat G."/>
            <person name="Splinter BonDurant S."/>
            <person name="Syed K."/>
            <person name="Yadav J.S."/>
            <person name="Doddapaneni H."/>
            <person name="Subramanian V."/>
            <person name="Lavin J.L."/>
            <person name="Oguiza J.A."/>
            <person name="Perez G."/>
            <person name="Pisabarro A.G."/>
            <person name="Ramirez L."/>
            <person name="Santoyo F."/>
            <person name="Master E."/>
            <person name="Coutinho P.M."/>
            <person name="Henrissat B."/>
            <person name="Lombard V."/>
            <person name="Magnuson J.K."/>
            <person name="Kuees U."/>
            <person name="Hori C."/>
            <person name="Igarashi K."/>
            <person name="Samejima M."/>
            <person name="Held B.W."/>
            <person name="Barry K.W."/>
            <person name="LaButti K.M."/>
            <person name="Lapidus A."/>
            <person name="Lindquist E.A."/>
            <person name="Lucas S.M."/>
            <person name="Riley R."/>
            <person name="Salamov A.A."/>
            <person name="Hoffmeister D."/>
            <person name="Schwenk D."/>
            <person name="Hadar Y."/>
            <person name="Yarden O."/>
            <person name="de Vries R.P."/>
            <person name="Wiebenga A."/>
            <person name="Stenlid J."/>
            <person name="Eastwood D."/>
            <person name="Grigoriev I.V."/>
            <person name="Berka R.M."/>
            <person name="Blanchette R.A."/>
            <person name="Kersten P."/>
            <person name="Martinez A.T."/>
            <person name="Vicuna R."/>
            <person name="Cullen D."/>
        </authorList>
    </citation>
    <scope>NUCLEOTIDE SEQUENCE [LARGE SCALE GENOMIC DNA]</scope>
    <source>
        <strain evidence="2 3">B</strain>
    </source>
</reference>
<dbReference type="AlphaFoldDB" id="M2R2B5"/>
<dbReference type="Pfam" id="PF07470">
    <property type="entry name" value="Glyco_hydro_88"/>
    <property type="match status" value="1"/>
</dbReference>